<evidence type="ECO:0000313" key="4">
    <source>
        <dbReference type="Proteomes" id="UP001596972"/>
    </source>
</evidence>
<feature type="region of interest" description="Disordered" evidence="1">
    <location>
        <begin position="42"/>
        <end position="67"/>
    </location>
</feature>
<dbReference type="Proteomes" id="UP001596972">
    <property type="component" value="Unassembled WGS sequence"/>
</dbReference>
<keyword evidence="2" id="KW-0732">Signal</keyword>
<feature type="signal peptide" evidence="2">
    <location>
        <begin position="1"/>
        <end position="35"/>
    </location>
</feature>
<evidence type="ECO:0008006" key="5">
    <source>
        <dbReference type="Google" id="ProtNLM"/>
    </source>
</evidence>
<organism evidence="3 4">
    <name type="scientific">Actinomadura sediminis</name>
    <dbReference type="NCBI Taxonomy" id="1038904"/>
    <lineage>
        <taxon>Bacteria</taxon>
        <taxon>Bacillati</taxon>
        <taxon>Actinomycetota</taxon>
        <taxon>Actinomycetes</taxon>
        <taxon>Streptosporangiales</taxon>
        <taxon>Thermomonosporaceae</taxon>
        <taxon>Actinomadura</taxon>
    </lineage>
</organism>
<dbReference type="EMBL" id="JBHTJA010000034">
    <property type="protein sequence ID" value="MFD0902311.1"/>
    <property type="molecule type" value="Genomic_DNA"/>
</dbReference>
<reference evidence="4" key="1">
    <citation type="journal article" date="2019" name="Int. J. Syst. Evol. Microbiol.">
        <title>The Global Catalogue of Microorganisms (GCM) 10K type strain sequencing project: providing services to taxonomists for standard genome sequencing and annotation.</title>
        <authorList>
            <consortium name="The Broad Institute Genomics Platform"/>
            <consortium name="The Broad Institute Genome Sequencing Center for Infectious Disease"/>
            <person name="Wu L."/>
            <person name="Ma J."/>
        </authorList>
    </citation>
    <scope>NUCLEOTIDE SEQUENCE [LARGE SCALE GENOMIC DNA]</scope>
    <source>
        <strain evidence="4">JCM 31202</strain>
    </source>
</reference>
<keyword evidence="4" id="KW-1185">Reference proteome</keyword>
<name>A0ABW3EU97_9ACTN</name>
<sequence length="195" mass="20048">MSIASRATPNDRINMRILLALIATCLGIGLATACAAPQEVSTEPGAPAAADAGGDSPEAPAPESQVTKVGTWATADDGIAFRVSKLKKSTVGALASGGRPGDPAVVATIQFRNGSKRQFDATMVTVTARLGADGVEAEQVFQEGTDGMFDGTISPGRTATTTFMFAAEKTADLKAVSIEVNPGFEYESFQFEGGL</sequence>
<accession>A0ABW3EU97</accession>
<evidence type="ECO:0000313" key="3">
    <source>
        <dbReference type="EMBL" id="MFD0902311.1"/>
    </source>
</evidence>
<feature type="compositionally biased region" description="Low complexity" evidence="1">
    <location>
        <begin position="43"/>
        <end position="63"/>
    </location>
</feature>
<dbReference type="RefSeq" id="WP_378299965.1">
    <property type="nucleotide sequence ID" value="NZ_JBHTJA010000034.1"/>
</dbReference>
<protein>
    <recommendedName>
        <fullName evidence="5">DUF4352 domain-containing protein</fullName>
    </recommendedName>
</protein>
<evidence type="ECO:0000256" key="2">
    <source>
        <dbReference type="SAM" id="SignalP"/>
    </source>
</evidence>
<evidence type="ECO:0000256" key="1">
    <source>
        <dbReference type="SAM" id="MobiDB-lite"/>
    </source>
</evidence>
<feature type="chain" id="PRO_5047541055" description="DUF4352 domain-containing protein" evidence="2">
    <location>
        <begin position="36"/>
        <end position="195"/>
    </location>
</feature>
<proteinExistence type="predicted"/>
<comment type="caution">
    <text evidence="3">The sequence shown here is derived from an EMBL/GenBank/DDBJ whole genome shotgun (WGS) entry which is preliminary data.</text>
</comment>
<dbReference type="PROSITE" id="PS51257">
    <property type="entry name" value="PROKAR_LIPOPROTEIN"/>
    <property type="match status" value="1"/>
</dbReference>
<gene>
    <name evidence="3" type="ORF">ACFQ11_18075</name>
</gene>